<dbReference type="Pfam" id="PF22646">
    <property type="entry name" value="PPP2R1A-like_HEAT"/>
    <property type="match status" value="1"/>
</dbReference>
<dbReference type="InterPro" id="IPR011989">
    <property type="entry name" value="ARM-like"/>
</dbReference>
<dbReference type="PROSITE" id="PS50077">
    <property type="entry name" value="HEAT_REPEAT"/>
    <property type="match status" value="1"/>
</dbReference>
<protein>
    <recommendedName>
        <fullName evidence="11">Phosphatase PP2A regulatory subunit A/Splicing factor 3B subunit 1-like HEAT repeat domain-containing protein</fullName>
    </recommendedName>
</protein>
<dbReference type="InterPro" id="IPR016024">
    <property type="entry name" value="ARM-type_fold"/>
</dbReference>
<dbReference type="OrthoDB" id="438939at2759"/>
<dbReference type="AlphaFoldDB" id="A0A9P8TIZ1"/>
<feature type="compositionally biased region" description="Basic and acidic residues" evidence="10">
    <location>
        <begin position="45"/>
        <end position="112"/>
    </location>
</feature>
<keyword evidence="6" id="KW-0508">mRNA splicing</keyword>
<evidence type="ECO:0000256" key="10">
    <source>
        <dbReference type="SAM" id="MobiDB-lite"/>
    </source>
</evidence>
<evidence type="ECO:0000256" key="9">
    <source>
        <dbReference type="PROSITE-ProRule" id="PRU00103"/>
    </source>
</evidence>
<dbReference type="InterPro" id="IPR054573">
    <property type="entry name" value="PP2A/SF3B1-like_HEAT"/>
</dbReference>
<evidence type="ECO:0000313" key="13">
    <source>
        <dbReference type="Proteomes" id="UP000774326"/>
    </source>
</evidence>
<comment type="caution">
    <text evidence="12">The sequence shown here is derived from an EMBL/GenBank/DDBJ whole genome shotgun (WGS) entry which is preliminary data.</text>
</comment>
<feature type="repeat" description="HEAT" evidence="9">
    <location>
        <begin position="432"/>
        <end position="470"/>
    </location>
</feature>
<evidence type="ECO:0000256" key="4">
    <source>
        <dbReference type="ARBA" id="ARBA00022728"/>
    </source>
</evidence>
<dbReference type="Proteomes" id="UP000774326">
    <property type="component" value="Unassembled WGS sequence"/>
</dbReference>
<comment type="similarity">
    <text evidence="8">Belongs to the phosphatase 2A regulatory subunit A family.</text>
</comment>
<evidence type="ECO:0000256" key="5">
    <source>
        <dbReference type="ARBA" id="ARBA00022737"/>
    </source>
</evidence>
<organism evidence="12 13">
    <name type="scientific">Wickerhamomyces pijperi</name>
    <name type="common">Yeast</name>
    <name type="synonym">Pichia pijperi</name>
    <dbReference type="NCBI Taxonomy" id="599730"/>
    <lineage>
        <taxon>Eukaryota</taxon>
        <taxon>Fungi</taxon>
        <taxon>Dikarya</taxon>
        <taxon>Ascomycota</taxon>
        <taxon>Saccharomycotina</taxon>
        <taxon>Saccharomycetes</taxon>
        <taxon>Phaffomycetales</taxon>
        <taxon>Wickerhamomycetaceae</taxon>
        <taxon>Wickerhamomyces</taxon>
    </lineage>
</organism>
<sequence length="1058" mass="119939">MSKQRIVFHKESQPKENYSLTQQYSVSKDALAELQEYHPDDDEESNHREDDRLLERSRLKSKFERESNYQKRRYDRELSPERDPSLSDEKLLEIREQERKEQQEKQRQKDANGEAEQEEEEDGGKTPPRKSQKRRRITDSEEDVDSAGKKLARVEQQTVQIQVKSKEDNMKKGDESFTELTYSIPELSKSSQIASSLVSEIPGVRDLQFFKEQDHKYFGKLLSVGKNPDSNELSLDEQKEIKIMKLLLKVKNGSPQVRKVAMRTMTEKAREFGAKALFNQILPLLLEKSLDDQERHLLVKVIGRVLYKLDELVKPYTHKILVVISPLLIDEDYTTRQEGREIISNLAKAVGLPHMISTLRPDIDHEDEYVRNITSRALAVVGSALGVTALLPFLKAVCRSKKSWQVRHTGVKIVQQIALIMGCGVLPHLTGLVQSVASNLTDEQLSVRVVTANSLASLAEAASPYGIESFECVLEPLWNGIRKHRGRALAAFLKCIGFLIPLMDQEYASYYSRELFKIVLREFKSPDEDMRRVVLKIVQQCAKTDGIEVKVWKRDLVPEFFKNFWVRRLALDKRSSREVVETTVVLAAKKVGVVDLTQRLINIVKDESEPFRRMAIDAVDKMARELGTAGLSERTEELLIDALLIAFQEQTKTDIVILKGVSAVIVSLDSRVKPYLDPIITTILHRLKNKTPEFREQAADLLRNISVVFKPCGELDKLNKLNQILYESLGEVFPEVLGSILFAMNSNVKCIGVKDIQPPINQLIPTLTPILQNKHEKVQESAIDLIGSIADKAPDYVSPKEWMRICFELLEMLKSTKRGIRRAANNAFGYIAKAVGPQEVLVALLNNLRVQERQLRVCTAVAIGIIAEVCSPFTVLPAVMNEYRTPDVNVQNGVLKAMTFMFEYIGGISADYMYAVTPLLEDALTDRDQVHRQTASTVVRHLALGCVGTSNEDVFVHLLNLLIPNIYETSPHVINRIVEGLVALSVALGPGMVLNYLWCGLFHPARKVRAAFWKVYNEIYVMSLDSMVPYYPKIELPETETGKAKKSSLTFDLFDAVI</sequence>
<comment type="subcellular location">
    <subcellularLocation>
        <location evidence="1">Nucleus</location>
    </subcellularLocation>
</comment>
<evidence type="ECO:0000313" key="12">
    <source>
        <dbReference type="EMBL" id="KAH3680554.1"/>
    </source>
</evidence>
<feature type="domain" description="Phosphatase PP2A regulatory subunit A/Splicing factor 3B subunit 1-like HEAT repeat" evidence="11">
    <location>
        <begin position="833"/>
        <end position="908"/>
    </location>
</feature>
<evidence type="ECO:0000256" key="3">
    <source>
        <dbReference type="ARBA" id="ARBA00022664"/>
    </source>
</evidence>
<keyword evidence="3" id="KW-0507">mRNA processing</keyword>
<dbReference type="Gene3D" id="1.25.10.10">
    <property type="entry name" value="Leucine-rich Repeat Variant"/>
    <property type="match status" value="3"/>
</dbReference>
<evidence type="ECO:0000256" key="8">
    <source>
        <dbReference type="ARBA" id="ARBA00038332"/>
    </source>
</evidence>
<reference evidence="12" key="1">
    <citation type="journal article" date="2021" name="Open Biol.">
        <title>Shared evolutionary footprints suggest mitochondrial oxidative damage underlies multiple complex I losses in fungi.</title>
        <authorList>
            <person name="Schikora-Tamarit M.A."/>
            <person name="Marcet-Houben M."/>
            <person name="Nosek J."/>
            <person name="Gabaldon T."/>
        </authorList>
    </citation>
    <scope>NUCLEOTIDE SEQUENCE</scope>
    <source>
        <strain evidence="12">CBS2887</strain>
    </source>
</reference>
<feature type="region of interest" description="Disordered" evidence="10">
    <location>
        <begin position="1"/>
        <end position="172"/>
    </location>
</feature>
<keyword evidence="5" id="KW-0677">Repeat</keyword>
<dbReference type="GO" id="GO:0003729">
    <property type="term" value="F:mRNA binding"/>
    <property type="evidence" value="ECO:0007669"/>
    <property type="project" value="InterPro"/>
</dbReference>
<keyword evidence="7" id="KW-0539">Nucleus</keyword>
<dbReference type="InterPro" id="IPR021133">
    <property type="entry name" value="HEAT_type_2"/>
</dbReference>
<keyword evidence="4" id="KW-0747">Spliceosome</keyword>
<dbReference type="FunFam" id="1.25.10.10:FF:000039">
    <property type="entry name" value="Splicing factor 3B subunit 1"/>
    <property type="match status" value="1"/>
</dbReference>
<proteinExistence type="inferred from homology"/>
<dbReference type="SUPFAM" id="SSF48371">
    <property type="entry name" value="ARM repeat"/>
    <property type="match status" value="1"/>
</dbReference>
<comment type="similarity">
    <text evidence="2">Belongs to the SF3B1 family.</text>
</comment>
<gene>
    <name evidence="12" type="ORF">WICPIJ_008245</name>
</gene>
<dbReference type="GO" id="GO:0000245">
    <property type="term" value="P:spliceosomal complex assembly"/>
    <property type="evidence" value="ECO:0007669"/>
    <property type="project" value="InterPro"/>
</dbReference>
<accession>A0A9P8TIZ1</accession>
<evidence type="ECO:0000256" key="7">
    <source>
        <dbReference type="ARBA" id="ARBA00023242"/>
    </source>
</evidence>
<dbReference type="InterPro" id="IPR038737">
    <property type="entry name" value="SF3b_su1-like"/>
</dbReference>
<name>A0A9P8TIZ1_WICPI</name>
<feature type="compositionally biased region" description="Polar residues" evidence="10">
    <location>
        <begin position="15"/>
        <end position="26"/>
    </location>
</feature>
<reference evidence="12" key="2">
    <citation type="submission" date="2021-01" db="EMBL/GenBank/DDBJ databases">
        <authorList>
            <person name="Schikora-Tamarit M.A."/>
        </authorList>
    </citation>
    <scope>NUCLEOTIDE SEQUENCE</scope>
    <source>
        <strain evidence="12">CBS2887</strain>
    </source>
</reference>
<evidence type="ECO:0000256" key="1">
    <source>
        <dbReference type="ARBA" id="ARBA00004123"/>
    </source>
</evidence>
<dbReference type="GO" id="GO:0005681">
    <property type="term" value="C:spliceosomal complex"/>
    <property type="evidence" value="ECO:0007669"/>
    <property type="project" value="UniProtKB-KW"/>
</dbReference>
<feature type="compositionally biased region" description="Basic residues" evidence="10">
    <location>
        <begin position="127"/>
        <end position="136"/>
    </location>
</feature>
<evidence type="ECO:0000256" key="6">
    <source>
        <dbReference type="ARBA" id="ARBA00023187"/>
    </source>
</evidence>
<dbReference type="PANTHER" id="PTHR12097">
    <property type="entry name" value="SPLICING FACTOR 3B, SUBUNIT 1-RELATED"/>
    <property type="match status" value="1"/>
</dbReference>
<keyword evidence="13" id="KW-1185">Reference proteome</keyword>
<feature type="compositionally biased region" description="Acidic residues" evidence="10">
    <location>
        <begin position="113"/>
        <end position="122"/>
    </location>
</feature>
<evidence type="ECO:0000256" key="2">
    <source>
        <dbReference type="ARBA" id="ARBA00005754"/>
    </source>
</evidence>
<evidence type="ECO:0000259" key="11">
    <source>
        <dbReference type="Pfam" id="PF22646"/>
    </source>
</evidence>
<dbReference type="EMBL" id="JAEUBG010004717">
    <property type="protein sequence ID" value="KAH3680554.1"/>
    <property type="molecule type" value="Genomic_DNA"/>
</dbReference>